<dbReference type="AlphaFoldDB" id="A0AAV0ZDR1"/>
<sequence>MKARVRQLRIELKSTKKGNKFVTEFLLRIKVIANSLLAVGDLITEQDQIDSILNGLPEEYNPFVMQKYGCPVPPTLCDVEGLLYVKETQHDKFRQELVANTVSANIAHTGQKEESCRGNYSRNHGRGHKYSRGRGRGRTIASTGNRPTCPLCGKYGHSVSTCWPRFDENFMP</sequence>
<keyword evidence="3" id="KW-1185">Reference proteome</keyword>
<dbReference type="PANTHER" id="PTHR47481">
    <property type="match status" value="1"/>
</dbReference>
<feature type="region of interest" description="Disordered" evidence="1">
    <location>
        <begin position="113"/>
        <end position="140"/>
    </location>
</feature>
<reference evidence="2 3" key="1">
    <citation type="submission" date="2023-01" db="EMBL/GenBank/DDBJ databases">
        <authorList>
            <person name="Kreplak J."/>
        </authorList>
    </citation>
    <scope>NUCLEOTIDE SEQUENCE [LARGE SCALE GENOMIC DNA]</scope>
</reference>
<gene>
    <name evidence="2" type="ORF">VFH_II050880</name>
</gene>
<evidence type="ECO:0000313" key="2">
    <source>
        <dbReference type="EMBL" id="CAI8596770.1"/>
    </source>
</evidence>
<feature type="compositionally biased region" description="Basic residues" evidence="1">
    <location>
        <begin position="123"/>
        <end position="137"/>
    </location>
</feature>
<accession>A0AAV0ZDR1</accession>
<proteinExistence type="predicted"/>
<dbReference type="Proteomes" id="UP001157006">
    <property type="component" value="Chromosome 2"/>
</dbReference>
<name>A0AAV0ZDR1_VICFA</name>
<dbReference type="PANTHER" id="PTHR47481:SF14">
    <property type="entry name" value="RETROTRANSPOSON COPIA-LIKE N-TERMINAL DOMAIN-CONTAINING PROTEIN"/>
    <property type="match status" value="1"/>
</dbReference>
<evidence type="ECO:0000256" key="1">
    <source>
        <dbReference type="SAM" id="MobiDB-lite"/>
    </source>
</evidence>
<protein>
    <recommendedName>
        <fullName evidence="4">Retrovirus-related Pol polyprotein from transposon TNT 1-94</fullName>
    </recommendedName>
</protein>
<dbReference type="EMBL" id="OX451737">
    <property type="protein sequence ID" value="CAI8596770.1"/>
    <property type="molecule type" value="Genomic_DNA"/>
</dbReference>
<organism evidence="2 3">
    <name type="scientific">Vicia faba</name>
    <name type="common">Broad bean</name>
    <name type="synonym">Faba vulgaris</name>
    <dbReference type="NCBI Taxonomy" id="3906"/>
    <lineage>
        <taxon>Eukaryota</taxon>
        <taxon>Viridiplantae</taxon>
        <taxon>Streptophyta</taxon>
        <taxon>Embryophyta</taxon>
        <taxon>Tracheophyta</taxon>
        <taxon>Spermatophyta</taxon>
        <taxon>Magnoliopsida</taxon>
        <taxon>eudicotyledons</taxon>
        <taxon>Gunneridae</taxon>
        <taxon>Pentapetalae</taxon>
        <taxon>rosids</taxon>
        <taxon>fabids</taxon>
        <taxon>Fabales</taxon>
        <taxon>Fabaceae</taxon>
        <taxon>Papilionoideae</taxon>
        <taxon>50 kb inversion clade</taxon>
        <taxon>NPAAA clade</taxon>
        <taxon>Hologalegina</taxon>
        <taxon>IRL clade</taxon>
        <taxon>Fabeae</taxon>
        <taxon>Vicia</taxon>
    </lineage>
</organism>
<evidence type="ECO:0008006" key="4">
    <source>
        <dbReference type="Google" id="ProtNLM"/>
    </source>
</evidence>
<evidence type="ECO:0000313" key="3">
    <source>
        <dbReference type="Proteomes" id="UP001157006"/>
    </source>
</evidence>